<dbReference type="SUPFAM" id="SSF75217">
    <property type="entry name" value="alpha/beta knot"/>
    <property type="match status" value="1"/>
</dbReference>
<dbReference type="NCBIfam" id="NF008696">
    <property type="entry name" value="PRK11713.3-5"/>
    <property type="match status" value="1"/>
</dbReference>
<evidence type="ECO:0000256" key="7">
    <source>
        <dbReference type="ARBA" id="ARBA00022603"/>
    </source>
</evidence>
<dbReference type="Gene3D" id="3.40.1280.10">
    <property type="match status" value="1"/>
</dbReference>
<gene>
    <name evidence="15" type="primary">rsmE</name>
    <name evidence="15" type="ORF">A6F68_02745</name>
</gene>
<dbReference type="NCBIfam" id="TIGR00046">
    <property type="entry name" value="RsmE family RNA methyltransferase"/>
    <property type="match status" value="1"/>
</dbReference>
<keyword evidence="6 12" id="KW-0698">rRNA processing</keyword>
<dbReference type="GO" id="GO:0070042">
    <property type="term" value="F:rRNA (uridine-N3-)-methyltransferase activity"/>
    <property type="evidence" value="ECO:0007669"/>
    <property type="project" value="TreeGrafter"/>
</dbReference>
<dbReference type="AlphaFoldDB" id="A0A1B2AGS2"/>
<dbReference type="InterPro" id="IPR029026">
    <property type="entry name" value="tRNA_m1G_MTases_N"/>
</dbReference>
<feature type="domain" description="Ribosomal RNA small subunit methyltransferase E PUA-like" evidence="14">
    <location>
        <begin position="33"/>
        <end position="70"/>
    </location>
</feature>
<dbReference type="PATRIC" id="fig|692370.5.peg.2754"/>
<keyword evidence="7 12" id="KW-0489">Methyltransferase</keyword>
<evidence type="ECO:0000259" key="14">
    <source>
        <dbReference type="Pfam" id="PF20260"/>
    </source>
</evidence>
<dbReference type="InterPro" id="IPR046887">
    <property type="entry name" value="RsmE_PUA-like"/>
</dbReference>
<comment type="function">
    <text evidence="10 12">Specifically methylates the N3 position of the uracil ring of uridine 1498 (m3U1498) in 16S rRNA. Acts on the fully assembled 30S ribosomal subunit.</text>
</comment>
<dbReference type="GO" id="GO:0005737">
    <property type="term" value="C:cytoplasm"/>
    <property type="evidence" value="ECO:0007669"/>
    <property type="project" value="UniProtKB-SubCell"/>
</dbReference>
<comment type="similarity">
    <text evidence="2 12">Belongs to the RNA methyltransferase RsmE family.</text>
</comment>
<dbReference type="Pfam" id="PF20260">
    <property type="entry name" value="PUA_4"/>
    <property type="match status" value="1"/>
</dbReference>
<dbReference type="Pfam" id="PF04452">
    <property type="entry name" value="Methyltrans_RNA"/>
    <property type="match status" value="1"/>
</dbReference>
<dbReference type="PANTHER" id="PTHR30027:SF3">
    <property type="entry name" value="16S RRNA (URACIL(1498)-N(3))-METHYLTRANSFERASE"/>
    <property type="match status" value="1"/>
</dbReference>
<evidence type="ECO:0000256" key="10">
    <source>
        <dbReference type="ARBA" id="ARBA00025699"/>
    </source>
</evidence>
<keyword evidence="5 12" id="KW-0963">Cytoplasm</keyword>
<dbReference type="InterPro" id="IPR046886">
    <property type="entry name" value="RsmE_MTase_dom"/>
</dbReference>
<dbReference type="InterPro" id="IPR006700">
    <property type="entry name" value="RsmE"/>
</dbReference>
<dbReference type="CDD" id="cd18084">
    <property type="entry name" value="RsmE-like"/>
    <property type="match status" value="1"/>
</dbReference>
<evidence type="ECO:0000256" key="1">
    <source>
        <dbReference type="ARBA" id="ARBA00004496"/>
    </source>
</evidence>
<comment type="catalytic activity">
    <reaction evidence="11 12">
        <text>uridine(1498) in 16S rRNA + S-adenosyl-L-methionine = N(3)-methyluridine(1498) in 16S rRNA + S-adenosyl-L-homocysteine + H(+)</text>
        <dbReference type="Rhea" id="RHEA:42920"/>
        <dbReference type="Rhea" id="RHEA-COMP:10283"/>
        <dbReference type="Rhea" id="RHEA-COMP:10284"/>
        <dbReference type="ChEBI" id="CHEBI:15378"/>
        <dbReference type="ChEBI" id="CHEBI:57856"/>
        <dbReference type="ChEBI" id="CHEBI:59789"/>
        <dbReference type="ChEBI" id="CHEBI:65315"/>
        <dbReference type="ChEBI" id="CHEBI:74502"/>
        <dbReference type="EC" id="2.1.1.193"/>
    </reaction>
</comment>
<dbReference type="InterPro" id="IPR029028">
    <property type="entry name" value="Alpha/beta_knot_MTases"/>
</dbReference>
<evidence type="ECO:0000313" key="15">
    <source>
        <dbReference type="EMBL" id="ANY21235.1"/>
    </source>
</evidence>
<dbReference type="InterPro" id="IPR015947">
    <property type="entry name" value="PUA-like_sf"/>
</dbReference>
<organism evidence="15 16">
    <name type="scientific">Tsuneonella dongtanensis</name>
    <dbReference type="NCBI Taxonomy" id="692370"/>
    <lineage>
        <taxon>Bacteria</taxon>
        <taxon>Pseudomonadati</taxon>
        <taxon>Pseudomonadota</taxon>
        <taxon>Alphaproteobacteria</taxon>
        <taxon>Sphingomonadales</taxon>
        <taxon>Erythrobacteraceae</taxon>
        <taxon>Tsuneonella</taxon>
    </lineage>
</organism>
<protein>
    <recommendedName>
        <fullName evidence="4 12">Ribosomal RNA small subunit methyltransferase E</fullName>
        <ecNumber evidence="3 12">2.1.1.193</ecNumber>
    </recommendedName>
</protein>
<keyword evidence="8 12" id="KW-0808">Transferase</keyword>
<sequence length="249" mass="27315">MPATPAWPPKSAPRLFVDRDLSAGGDFPLDPAHARYLLAVMRKGEGDVFRAFDDRTGEYSAELREAGKGKWAARVGERIAAREDVPDLWLCLSPIQRDNFALVAEKACELGVRKFQPVEMHRTVVRQVNDSRLHARMVGAAEQCERTALPEIAPMVRLERLLADWPQDRALFFCDERGGSPARVTMEAHPGPAAILIGPEGGFDDAENAAIRAVPQAIPISLGPRILRAETAAMAAIALWMGTVGDWKD</sequence>
<evidence type="ECO:0000256" key="11">
    <source>
        <dbReference type="ARBA" id="ARBA00047944"/>
    </source>
</evidence>
<dbReference type="Proteomes" id="UP000092932">
    <property type="component" value="Chromosome"/>
</dbReference>
<dbReference type="Gene3D" id="2.40.240.20">
    <property type="entry name" value="Hypothetical PUA domain-like, domain 1"/>
    <property type="match status" value="1"/>
</dbReference>
<dbReference type="PIRSF" id="PIRSF015601">
    <property type="entry name" value="MTase_slr0722"/>
    <property type="match status" value="1"/>
</dbReference>
<evidence type="ECO:0000259" key="13">
    <source>
        <dbReference type="Pfam" id="PF04452"/>
    </source>
</evidence>
<dbReference type="KEGG" id="ado:A6F68_02745"/>
<evidence type="ECO:0000256" key="8">
    <source>
        <dbReference type="ARBA" id="ARBA00022679"/>
    </source>
</evidence>
<evidence type="ECO:0000256" key="6">
    <source>
        <dbReference type="ARBA" id="ARBA00022552"/>
    </source>
</evidence>
<dbReference type="OrthoDB" id="9815641at2"/>
<dbReference type="EC" id="2.1.1.193" evidence="3 12"/>
<dbReference type="PANTHER" id="PTHR30027">
    <property type="entry name" value="RIBOSOMAL RNA SMALL SUBUNIT METHYLTRANSFERASE E"/>
    <property type="match status" value="1"/>
</dbReference>
<comment type="subcellular location">
    <subcellularLocation>
        <location evidence="1 12">Cytoplasm</location>
    </subcellularLocation>
</comment>
<evidence type="ECO:0000313" key="16">
    <source>
        <dbReference type="Proteomes" id="UP000092932"/>
    </source>
</evidence>
<dbReference type="GO" id="GO:0070475">
    <property type="term" value="P:rRNA base methylation"/>
    <property type="evidence" value="ECO:0007669"/>
    <property type="project" value="TreeGrafter"/>
</dbReference>
<keyword evidence="16" id="KW-1185">Reference proteome</keyword>
<evidence type="ECO:0000256" key="9">
    <source>
        <dbReference type="ARBA" id="ARBA00022691"/>
    </source>
</evidence>
<dbReference type="RefSeq" id="WP_067681227.1">
    <property type="nucleotide sequence ID" value="NZ_CP016591.1"/>
</dbReference>
<name>A0A1B2AGS2_9SPHN</name>
<proteinExistence type="inferred from homology"/>
<evidence type="ECO:0000256" key="5">
    <source>
        <dbReference type="ARBA" id="ARBA00022490"/>
    </source>
</evidence>
<dbReference type="STRING" id="692370.A6F68_02745"/>
<reference evidence="15 16" key="1">
    <citation type="submission" date="2016-07" db="EMBL/GenBank/DDBJ databases">
        <title>Complete genome sequence of Altererythrobacter dongtanensis KCTC 22672, a type strain with esterase isolated from tidal flat.</title>
        <authorList>
            <person name="Cheng H."/>
            <person name="Wu Y.-H."/>
            <person name="Zhou P."/>
            <person name="Huo Y.-Y."/>
            <person name="Wang C.-S."/>
            <person name="Xu X.-W."/>
        </authorList>
    </citation>
    <scope>NUCLEOTIDE SEQUENCE [LARGE SCALE GENOMIC DNA]</scope>
    <source>
        <strain evidence="15 16">KCTC 22672</strain>
    </source>
</reference>
<dbReference type="SUPFAM" id="SSF88697">
    <property type="entry name" value="PUA domain-like"/>
    <property type="match status" value="1"/>
</dbReference>
<evidence type="ECO:0000256" key="4">
    <source>
        <dbReference type="ARBA" id="ARBA00013673"/>
    </source>
</evidence>
<feature type="domain" description="Ribosomal RNA small subunit methyltransferase E methyltransferase" evidence="13">
    <location>
        <begin position="87"/>
        <end position="240"/>
    </location>
</feature>
<evidence type="ECO:0000256" key="12">
    <source>
        <dbReference type="PIRNR" id="PIRNR015601"/>
    </source>
</evidence>
<dbReference type="EMBL" id="CP016591">
    <property type="protein sequence ID" value="ANY21235.1"/>
    <property type="molecule type" value="Genomic_DNA"/>
</dbReference>
<accession>A0A1B2AGS2</accession>
<keyword evidence="9 12" id="KW-0949">S-adenosyl-L-methionine</keyword>
<evidence type="ECO:0000256" key="2">
    <source>
        <dbReference type="ARBA" id="ARBA00005528"/>
    </source>
</evidence>
<evidence type="ECO:0000256" key="3">
    <source>
        <dbReference type="ARBA" id="ARBA00012328"/>
    </source>
</evidence>